<proteinExistence type="predicted"/>
<feature type="region of interest" description="Disordered" evidence="1">
    <location>
        <begin position="1"/>
        <end position="27"/>
    </location>
</feature>
<accession>A0A4D9EM01</accession>
<evidence type="ECO:0000313" key="2">
    <source>
        <dbReference type="EMBL" id="TFK08132.1"/>
    </source>
</evidence>
<keyword evidence="3" id="KW-1185">Reference proteome</keyword>
<dbReference type="EMBL" id="QXTE01000072">
    <property type="protein sequence ID" value="TFK08132.1"/>
    <property type="molecule type" value="Genomic_DNA"/>
</dbReference>
<dbReference type="AlphaFoldDB" id="A0A4D9EM01"/>
<evidence type="ECO:0000313" key="3">
    <source>
        <dbReference type="Proteomes" id="UP000297703"/>
    </source>
</evidence>
<name>A0A4D9EM01_9SAUR</name>
<dbReference type="Proteomes" id="UP000297703">
    <property type="component" value="Unassembled WGS sequence"/>
</dbReference>
<dbReference type="OrthoDB" id="203835at2759"/>
<gene>
    <name evidence="2" type="ORF">DR999_PMT09006</name>
</gene>
<reference evidence="2 3" key="1">
    <citation type="submission" date="2019-04" db="EMBL/GenBank/DDBJ databases">
        <title>Draft genome of the big-headed turtle Platysternon megacephalum.</title>
        <authorList>
            <person name="Gong S."/>
        </authorList>
    </citation>
    <scope>NUCLEOTIDE SEQUENCE [LARGE SCALE GENOMIC DNA]</scope>
    <source>
        <strain evidence="2">DO16091913</strain>
        <tissue evidence="2">Muscle</tissue>
    </source>
</reference>
<evidence type="ECO:0000256" key="1">
    <source>
        <dbReference type="SAM" id="MobiDB-lite"/>
    </source>
</evidence>
<protein>
    <submittedName>
        <fullName evidence="2">Galectin-2</fullName>
    </submittedName>
</protein>
<reference evidence="2 3" key="2">
    <citation type="submission" date="2019-04" db="EMBL/GenBank/DDBJ databases">
        <title>The genome sequence of big-headed turtle.</title>
        <authorList>
            <person name="Gong S."/>
        </authorList>
    </citation>
    <scope>NUCLEOTIDE SEQUENCE [LARGE SCALE GENOMIC DNA]</scope>
    <source>
        <strain evidence="2">DO16091913</strain>
        <tissue evidence="2">Muscle</tissue>
    </source>
</reference>
<dbReference type="STRING" id="55544.A0A4D9EM01"/>
<comment type="caution">
    <text evidence="2">The sequence shown here is derived from an EMBL/GenBank/DDBJ whole genome shotgun (WGS) entry which is preliminary data.</text>
</comment>
<sequence length="68" mass="7079">MSASRPQAEGEAAPGPPRHSGELGSTQASHRLLAYSDALLSIIATVMVPSFQNPCRTLLSQGAQVSQC</sequence>
<organism evidence="2 3">
    <name type="scientific">Platysternon megacephalum</name>
    <name type="common">big-headed turtle</name>
    <dbReference type="NCBI Taxonomy" id="55544"/>
    <lineage>
        <taxon>Eukaryota</taxon>
        <taxon>Metazoa</taxon>
        <taxon>Chordata</taxon>
        <taxon>Craniata</taxon>
        <taxon>Vertebrata</taxon>
        <taxon>Euteleostomi</taxon>
        <taxon>Archelosauria</taxon>
        <taxon>Testudinata</taxon>
        <taxon>Testudines</taxon>
        <taxon>Cryptodira</taxon>
        <taxon>Durocryptodira</taxon>
        <taxon>Testudinoidea</taxon>
        <taxon>Platysternidae</taxon>
        <taxon>Platysternon</taxon>
    </lineage>
</organism>